<evidence type="ECO:0000313" key="10">
    <source>
        <dbReference type="EMBL" id="AMW04601.1"/>
    </source>
</evidence>
<dbReference type="PANTHER" id="PTHR30572:SF4">
    <property type="entry name" value="ABC TRANSPORTER PERMEASE YTRF"/>
    <property type="match status" value="1"/>
</dbReference>
<feature type="transmembrane region" description="Helical" evidence="7">
    <location>
        <begin position="343"/>
        <end position="372"/>
    </location>
</feature>
<dbReference type="Pfam" id="PF12704">
    <property type="entry name" value="MacB_PCD"/>
    <property type="match status" value="1"/>
</dbReference>
<dbReference type="STRING" id="1379270.GEMMAAP_06575"/>
<keyword evidence="11" id="KW-1185">Reference proteome</keyword>
<dbReference type="eggNOG" id="COG0577">
    <property type="taxonomic scope" value="Bacteria"/>
</dbReference>
<reference evidence="10 11" key="2">
    <citation type="journal article" date="2016" name="Environ. Microbiol. Rep.">
        <title>Metagenomic evidence for the presence of phototrophic Gemmatimonadetes bacteria in diverse environments.</title>
        <authorList>
            <person name="Zeng Y."/>
            <person name="Baumbach J."/>
            <person name="Barbosa E.G."/>
            <person name="Azevedo V."/>
            <person name="Zhang C."/>
            <person name="Koblizek M."/>
        </authorList>
    </citation>
    <scope>NUCLEOTIDE SEQUENCE [LARGE SCALE GENOMIC DNA]</scope>
    <source>
        <strain evidence="10 11">AP64</strain>
    </source>
</reference>
<keyword evidence="4 7" id="KW-1133">Transmembrane helix</keyword>
<dbReference type="PANTHER" id="PTHR30572">
    <property type="entry name" value="MEMBRANE COMPONENT OF TRANSPORTER-RELATED"/>
    <property type="match status" value="1"/>
</dbReference>
<feature type="domain" description="ABC3 transporter permease C-terminal" evidence="8">
    <location>
        <begin position="301"/>
        <end position="414"/>
    </location>
</feature>
<reference evidence="10 11" key="1">
    <citation type="journal article" date="2014" name="Proc. Natl. Acad. Sci. U.S.A.">
        <title>Functional type 2 photosynthetic reaction centers found in the rare bacterial phylum Gemmatimonadetes.</title>
        <authorList>
            <person name="Zeng Y."/>
            <person name="Feng F."/>
            <person name="Medova H."/>
            <person name="Dean J."/>
            <person name="Koblizek M."/>
        </authorList>
    </citation>
    <scope>NUCLEOTIDE SEQUENCE [LARGE SCALE GENOMIC DNA]</scope>
    <source>
        <strain evidence="10 11">AP64</strain>
    </source>
</reference>
<evidence type="ECO:0000256" key="4">
    <source>
        <dbReference type="ARBA" id="ARBA00022989"/>
    </source>
</evidence>
<keyword evidence="2" id="KW-1003">Cell membrane</keyword>
<proteinExistence type="inferred from homology"/>
<evidence type="ECO:0000256" key="3">
    <source>
        <dbReference type="ARBA" id="ARBA00022692"/>
    </source>
</evidence>
<keyword evidence="3 7" id="KW-0812">Transmembrane</keyword>
<evidence type="ECO:0000256" key="1">
    <source>
        <dbReference type="ARBA" id="ARBA00004651"/>
    </source>
</evidence>
<comment type="similarity">
    <text evidence="6">Belongs to the ABC-4 integral membrane protein family.</text>
</comment>
<feature type="transmembrane region" description="Helical" evidence="7">
    <location>
        <begin position="384"/>
        <end position="404"/>
    </location>
</feature>
<name>A0A143BJ48_9BACT</name>
<dbReference type="EMBL" id="CP011454">
    <property type="protein sequence ID" value="AMW04601.1"/>
    <property type="molecule type" value="Genomic_DNA"/>
</dbReference>
<dbReference type="AlphaFoldDB" id="A0A143BJ48"/>
<dbReference type="InterPro" id="IPR003838">
    <property type="entry name" value="ABC3_permease_C"/>
</dbReference>
<evidence type="ECO:0000259" key="8">
    <source>
        <dbReference type="Pfam" id="PF02687"/>
    </source>
</evidence>
<feature type="domain" description="MacB-like periplasmic core" evidence="9">
    <location>
        <begin position="29"/>
        <end position="260"/>
    </location>
</feature>
<comment type="subcellular location">
    <subcellularLocation>
        <location evidence="1">Cell membrane</location>
        <topology evidence="1">Multi-pass membrane protein</topology>
    </subcellularLocation>
</comment>
<dbReference type="InterPro" id="IPR050250">
    <property type="entry name" value="Macrolide_Exporter_MacB"/>
</dbReference>
<dbReference type="InterPro" id="IPR025857">
    <property type="entry name" value="MacB_PCD"/>
</dbReference>
<evidence type="ECO:0000256" key="2">
    <source>
        <dbReference type="ARBA" id="ARBA00022475"/>
    </source>
</evidence>
<feature type="transmembrane region" description="Helical" evidence="7">
    <location>
        <begin position="26"/>
        <end position="47"/>
    </location>
</feature>
<evidence type="ECO:0000259" key="9">
    <source>
        <dbReference type="Pfam" id="PF12704"/>
    </source>
</evidence>
<dbReference type="KEGG" id="gph:GEMMAAP_06575"/>
<evidence type="ECO:0000256" key="5">
    <source>
        <dbReference type="ARBA" id="ARBA00023136"/>
    </source>
</evidence>
<gene>
    <name evidence="10" type="ORF">GEMMAAP_06575</name>
</gene>
<evidence type="ECO:0008006" key="12">
    <source>
        <dbReference type="Google" id="ProtNLM"/>
    </source>
</evidence>
<dbReference type="GO" id="GO:0022857">
    <property type="term" value="F:transmembrane transporter activity"/>
    <property type="evidence" value="ECO:0007669"/>
    <property type="project" value="TreeGrafter"/>
</dbReference>
<evidence type="ECO:0000256" key="7">
    <source>
        <dbReference type="SAM" id="Phobius"/>
    </source>
</evidence>
<evidence type="ECO:0000313" key="11">
    <source>
        <dbReference type="Proteomes" id="UP000076404"/>
    </source>
</evidence>
<dbReference type="GO" id="GO:0005886">
    <property type="term" value="C:plasma membrane"/>
    <property type="evidence" value="ECO:0007669"/>
    <property type="project" value="UniProtKB-SubCell"/>
</dbReference>
<keyword evidence="5 7" id="KW-0472">Membrane</keyword>
<evidence type="ECO:0000256" key="6">
    <source>
        <dbReference type="ARBA" id="ARBA00038076"/>
    </source>
</evidence>
<organism evidence="10 11">
    <name type="scientific">Gemmatimonas phototrophica</name>
    <dbReference type="NCBI Taxonomy" id="1379270"/>
    <lineage>
        <taxon>Bacteria</taxon>
        <taxon>Pseudomonadati</taxon>
        <taxon>Gemmatimonadota</taxon>
        <taxon>Gemmatimonadia</taxon>
        <taxon>Gemmatimonadales</taxon>
        <taxon>Gemmatimonadaceae</taxon>
        <taxon>Gemmatimonas</taxon>
    </lineage>
</organism>
<feature type="transmembrane region" description="Helical" evidence="7">
    <location>
        <begin position="291"/>
        <end position="322"/>
    </location>
</feature>
<sequence length="421" mass="45228">MRIVDGVLMALEGIGMALDAIRTNKVRAGLTIAGVAIGVFVVVAMGATVNGIQRSFQADLDEFGATSFQVRRRGVGINNCDGTDDTCPDRRNPAISLAEWQAIRDMPEVETATAWLFGQTNFDYRDRHVTNVGYDAQSTDWIKTDVADVSPGRSFSRAEHDAAAAVVIINDTLKNRLFGDSDPIGKQIAVEGKQFTVIGVFHTKAGFLKSLDGRGPDKPRAILPMMTAYRHLDVWRRGLLMMVKPKAGNDPLAVQDAVTELLRARRGLKPGQPNNFALVAQDRMLETFDQLFGAIFMVGLALSAVGLLVGGVGVVAIMMISVTERTREIGVRKALGATRGTILWQFLVEAATLTSIGAILGLLIGTGLAWLVRTYTPVPTAVPPSAIITAIAASIATGVVFGMLPALRASRLDPVEALRYE</sequence>
<accession>A0A143BJ48</accession>
<protein>
    <recommendedName>
        <fullName evidence="12">ABC transporter permease</fullName>
    </recommendedName>
</protein>
<dbReference type="Pfam" id="PF02687">
    <property type="entry name" value="FtsX"/>
    <property type="match status" value="1"/>
</dbReference>
<dbReference type="Proteomes" id="UP000076404">
    <property type="component" value="Chromosome"/>
</dbReference>
<dbReference type="RefSeq" id="WP_026850341.1">
    <property type="nucleotide sequence ID" value="NZ_CP011454.1"/>
</dbReference>